<evidence type="ECO:0000313" key="3">
    <source>
        <dbReference type="EMBL" id="RKH60516.1"/>
    </source>
</evidence>
<gene>
    <name evidence="3" type="ORF">D7W81_25385</name>
</gene>
<comment type="caution">
    <text evidence="3">The sequence shown here is derived from an EMBL/GenBank/DDBJ whole genome shotgun (WGS) entry which is preliminary data.</text>
</comment>
<feature type="domain" description="Glycosyltransferase subfamily 4-like N-terminal" evidence="2">
    <location>
        <begin position="50"/>
        <end position="228"/>
    </location>
</feature>
<organism evidence="3 4">
    <name type="scientific">Corallococcus aberystwythensis</name>
    <dbReference type="NCBI Taxonomy" id="2316722"/>
    <lineage>
        <taxon>Bacteria</taxon>
        <taxon>Pseudomonadati</taxon>
        <taxon>Myxococcota</taxon>
        <taxon>Myxococcia</taxon>
        <taxon>Myxococcales</taxon>
        <taxon>Cystobacterineae</taxon>
        <taxon>Myxococcaceae</taxon>
        <taxon>Corallococcus</taxon>
    </lineage>
</organism>
<evidence type="ECO:0000259" key="2">
    <source>
        <dbReference type="Pfam" id="PF13439"/>
    </source>
</evidence>
<keyword evidence="3" id="KW-0808">Transferase</keyword>
<accession>A0A3A8PVN8</accession>
<dbReference type="Pfam" id="PF13439">
    <property type="entry name" value="Glyco_transf_4"/>
    <property type="match status" value="1"/>
</dbReference>
<reference evidence="4" key="1">
    <citation type="submission" date="2018-09" db="EMBL/GenBank/DDBJ databases">
        <authorList>
            <person name="Livingstone P.G."/>
            <person name="Whitworth D.E."/>
        </authorList>
    </citation>
    <scope>NUCLEOTIDE SEQUENCE [LARGE SCALE GENOMIC DNA]</scope>
    <source>
        <strain evidence="4">AB050A</strain>
    </source>
</reference>
<sequence length="430" mass="46258">METSQSETCGLSLGVSRGEAPRAAARALQCGAPLVKVTVLTNLYPPDILGGYELLARDVVETLERRGHAVDVLTTGDGSEAGRVLRTLCLARRFGRPAGRDRLRHFVAGALNTAAVRRYLRVHGRPDAVLVMSQRRLGLAPLRTLQEAGVPAVVTVNDDWPVAFSAGRNARPRAQLGGLLDELLVPSRTWRGIEPAAVAWLSDAVRRTALAAGVPLGSGVVQPQGVDLSCFTARPFRPMRPEPRLLFVGRLHPSKAPDVAIDALAELEKRGLRATLTLAGAADEPAYLSALRQRARALRVDGRITWAGKLPREQLPALYRDADALLFASKLEHEGQGLTYLEAMACGLPVAASPSGGARDFLERHDASLLVKPCTGEAFAETLTALHRDAAAQEALVQRALDIVRRHASLDAYVRCLEKLLRRAAATAAR</sequence>
<protein>
    <submittedName>
        <fullName evidence="3">Glycosyltransferase family 1 protein</fullName>
    </submittedName>
</protein>
<dbReference type="PANTHER" id="PTHR45947:SF3">
    <property type="entry name" value="SULFOQUINOVOSYL TRANSFERASE SQD2"/>
    <property type="match status" value="1"/>
</dbReference>
<dbReference type="SUPFAM" id="SSF53756">
    <property type="entry name" value="UDP-Glycosyltransferase/glycogen phosphorylase"/>
    <property type="match status" value="1"/>
</dbReference>
<dbReference type="PANTHER" id="PTHR45947">
    <property type="entry name" value="SULFOQUINOVOSYL TRANSFERASE SQD2"/>
    <property type="match status" value="1"/>
</dbReference>
<dbReference type="Pfam" id="PF00534">
    <property type="entry name" value="Glycos_transf_1"/>
    <property type="match status" value="1"/>
</dbReference>
<dbReference type="EMBL" id="RAWK01000167">
    <property type="protein sequence ID" value="RKH60516.1"/>
    <property type="molecule type" value="Genomic_DNA"/>
</dbReference>
<name>A0A3A8PVN8_9BACT</name>
<dbReference type="InterPro" id="IPR050194">
    <property type="entry name" value="Glycosyltransferase_grp1"/>
</dbReference>
<dbReference type="GO" id="GO:0016758">
    <property type="term" value="F:hexosyltransferase activity"/>
    <property type="evidence" value="ECO:0007669"/>
    <property type="project" value="TreeGrafter"/>
</dbReference>
<evidence type="ECO:0000313" key="4">
    <source>
        <dbReference type="Proteomes" id="UP000267003"/>
    </source>
</evidence>
<dbReference type="CDD" id="cd03801">
    <property type="entry name" value="GT4_PimA-like"/>
    <property type="match status" value="1"/>
</dbReference>
<dbReference type="InterPro" id="IPR001296">
    <property type="entry name" value="Glyco_trans_1"/>
</dbReference>
<dbReference type="AlphaFoldDB" id="A0A3A8PVN8"/>
<feature type="domain" description="Glycosyl transferase family 1" evidence="1">
    <location>
        <begin position="242"/>
        <end position="400"/>
    </location>
</feature>
<dbReference type="Gene3D" id="3.40.50.2000">
    <property type="entry name" value="Glycogen Phosphorylase B"/>
    <property type="match status" value="2"/>
</dbReference>
<proteinExistence type="predicted"/>
<dbReference type="InterPro" id="IPR028098">
    <property type="entry name" value="Glyco_trans_4-like_N"/>
</dbReference>
<evidence type="ECO:0000259" key="1">
    <source>
        <dbReference type="Pfam" id="PF00534"/>
    </source>
</evidence>
<dbReference type="Proteomes" id="UP000267003">
    <property type="component" value="Unassembled WGS sequence"/>
</dbReference>
<keyword evidence="4" id="KW-1185">Reference proteome</keyword>